<gene>
    <name evidence="2" type="ORF">ENO77_05325</name>
</gene>
<feature type="region of interest" description="Disordered" evidence="1">
    <location>
        <begin position="18"/>
        <end position="38"/>
    </location>
</feature>
<proteinExistence type="predicted"/>
<feature type="compositionally biased region" description="Polar residues" evidence="1">
    <location>
        <begin position="20"/>
        <end position="36"/>
    </location>
</feature>
<evidence type="ECO:0000256" key="1">
    <source>
        <dbReference type="SAM" id="MobiDB-lite"/>
    </source>
</evidence>
<dbReference type="EMBL" id="DSGT01000015">
    <property type="protein sequence ID" value="HEW53556.1"/>
    <property type="molecule type" value="Genomic_DNA"/>
</dbReference>
<accession>A0A7C2ZCW1</accession>
<dbReference type="InterPro" id="IPR036390">
    <property type="entry name" value="WH_DNA-bd_sf"/>
</dbReference>
<name>A0A7C2ZCW1_9CREN</name>
<protein>
    <submittedName>
        <fullName evidence="2">Replication initiator protein WhiP</fullName>
    </submittedName>
</protein>
<organism evidence="2">
    <name type="scientific">Ignisphaera aggregans</name>
    <dbReference type="NCBI Taxonomy" id="334771"/>
    <lineage>
        <taxon>Archaea</taxon>
        <taxon>Thermoproteota</taxon>
        <taxon>Thermoprotei</taxon>
        <taxon>Desulfurococcales</taxon>
        <taxon>Desulfurococcaceae</taxon>
        <taxon>Ignisphaera</taxon>
    </lineage>
</organism>
<evidence type="ECO:0000313" key="2">
    <source>
        <dbReference type="EMBL" id="HEW53556.1"/>
    </source>
</evidence>
<dbReference type="SUPFAM" id="SSF46785">
    <property type="entry name" value="Winged helix' DNA-binding domain"/>
    <property type="match status" value="1"/>
</dbReference>
<comment type="caution">
    <text evidence="2">The sequence shown here is derived from an EMBL/GenBank/DDBJ whole genome shotgun (WGS) entry which is preliminary data.</text>
</comment>
<dbReference type="AlphaFoldDB" id="A0A7C2ZCW1"/>
<sequence>MNIPSLDNDKEDLELGIHTKASTNPPTIGEETSASTGVRGPRSRIVEAILLLLYTKPMRSSEIARILNKPAKLISSYLSYWKSRGYVAYKSGYWVLTNQGEEHAKMIIESMSIPIASPQDVVLLAHNMINEPVQTTINNWRSLKTPQHETEIQRFIANLTNSKVGKQLQKGANNATALEKALSCVTRILESKNLLEDEMLVINHLIKHYIEWGSTYLYLDQISEELHYQVHELVSILRKLQSKRLVYLYTDRRFGIRVGLGKSFKQILDQCIAKQS</sequence>
<reference evidence="2" key="1">
    <citation type="journal article" date="2020" name="mSystems">
        <title>Genome- and Community-Level Interaction Insights into Carbon Utilization and Element Cycling Functions of Hydrothermarchaeota in Hydrothermal Sediment.</title>
        <authorList>
            <person name="Zhou Z."/>
            <person name="Liu Y."/>
            <person name="Xu W."/>
            <person name="Pan J."/>
            <person name="Luo Z.H."/>
            <person name="Li M."/>
        </authorList>
    </citation>
    <scope>NUCLEOTIDE SEQUENCE [LARGE SCALE GENOMIC DNA]</scope>
    <source>
        <strain evidence="2">SpSt-16</strain>
    </source>
</reference>